<reference evidence="2" key="1">
    <citation type="submission" date="2023-06" db="EMBL/GenBank/DDBJ databases">
        <authorList>
            <person name="Kurt Z."/>
        </authorList>
    </citation>
    <scope>NUCLEOTIDE SEQUENCE</scope>
</reference>
<gene>
    <name evidence="3" type="ORF">HINF_LOCUS31905</name>
    <name evidence="2" type="ORF">HINF_LOCUS41348</name>
</gene>
<name>A0AA86QEU5_9EUKA</name>
<dbReference type="EMBL" id="CATOUU010000840">
    <property type="protein sequence ID" value="CAI9953703.1"/>
    <property type="molecule type" value="Genomic_DNA"/>
</dbReference>
<keyword evidence="1" id="KW-1133">Transmembrane helix</keyword>
<keyword evidence="1" id="KW-0812">Transmembrane</keyword>
<evidence type="ECO:0000256" key="1">
    <source>
        <dbReference type="SAM" id="Phobius"/>
    </source>
</evidence>
<accession>A0AA86QEU5</accession>
<feature type="transmembrane region" description="Helical" evidence="1">
    <location>
        <begin position="98"/>
        <end position="121"/>
    </location>
</feature>
<feature type="transmembrane region" description="Helical" evidence="1">
    <location>
        <begin position="52"/>
        <end position="70"/>
    </location>
</feature>
<keyword evidence="1" id="KW-0472">Membrane</keyword>
<dbReference type="EMBL" id="CAXDID020000107">
    <property type="protein sequence ID" value="CAL6028635.1"/>
    <property type="molecule type" value="Genomic_DNA"/>
</dbReference>
<organism evidence="2">
    <name type="scientific">Hexamita inflata</name>
    <dbReference type="NCBI Taxonomy" id="28002"/>
    <lineage>
        <taxon>Eukaryota</taxon>
        <taxon>Metamonada</taxon>
        <taxon>Diplomonadida</taxon>
        <taxon>Hexamitidae</taxon>
        <taxon>Hexamitinae</taxon>
        <taxon>Hexamita</taxon>
    </lineage>
</organism>
<evidence type="ECO:0000313" key="3">
    <source>
        <dbReference type="EMBL" id="CAL6028635.1"/>
    </source>
</evidence>
<evidence type="ECO:0000313" key="2">
    <source>
        <dbReference type="EMBL" id="CAI9953703.1"/>
    </source>
</evidence>
<sequence>MLYVRYIKLFSCYQSRLFIVLNQLTLDRKLLSAVEKFEIISYSKTFKLCCRLFYIVVMFSKVLASNFVIFDSRLDSIFEQLDRIQLSRFDEFVTMLSLIYEILPSNFVMLEVGAINQLYLVKKHYF</sequence>
<protein>
    <submittedName>
        <fullName evidence="3">Hypothetical_protein</fullName>
    </submittedName>
</protein>
<comment type="caution">
    <text evidence="2">The sequence shown here is derived from an EMBL/GenBank/DDBJ whole genome shotgun (WGS) entry which is preliminary data.</text>
</comment>
<keyword evidence="4" id="KW-1185">Reference proteome</keyword>
<dbReference type="Proteomes" id="UP001642409">
    <property type="component" value="Unassembled WGS sequence"/>
</dbReference>
<proteinExistence type="predicted"/>
<evidence type="ECO:0000313" key="4">
    <source>
        <dbReference type="Proteomes" id="UP001642409"/>
    </source>
</evidence>
<reference evidence="3 4" key="2">
    <citation type="submission" date="2024-07" db="EMBL/GenBank/DDBJ databases">
        <authorList>
            <person name="Akdeniz Z."/>
        </authorList>
    </citation>
    <scope>NUCLEOTIDE SEQUENCE [LARGE SCALE GENOMIC DNA]</scope>
</reference>
<dbReference type="AlphaFoldDB" id="A0AA86QEU5"/>